<protein>
    <submittedName>
        <fullName evidence="2">Class I SAM-dependent methyltransferase</fullName>
    </submittedName>
</protein>
<dbReference type="InterPro" id="IPR029063">
    <property type="entry name" value="SAM-dependent_MTases_sf"/>
</dbReference>
<evidence type="ECO:0000259" key="1">
    <source>
        <dbReference type="Pfam" id="PF13649"/>
    </source>
</evidence>
<name>A0ABY6AWM5_9BURK</name>
<organism evidence="2 3">
    <name type="scientific">Roseateles amylovorans</name>
    <dbReference type="NCBI Taxonomy" id="2978473"/>
    <lineage>
        <taxon>Bacteria</taxon>
        <taxon>Pseudomonadati</taxon>
        <taxon>Pseudomonadota</taxon>
        <taxon>Betaproteobacteria</taxon>
        <taxon>Burkholderiales</taxon>
        <taxon>Sphaerotilaceae</taxon>
        <taxon>Roseateles</taxon>
    </lineage>
</organism>
<keyword evidence="2" id="KW-0489">Methyltransferase</keyword>
<dbReference type="EMBL" id="CP104562">
    <property type="protein sequence ID" value="UXH77382.1"/>
    <property type="molecule type" value="Genomic_DNA"/>
</dbReference>
<evidence type="ECO:0000313" key="2">
    <source>
        <dbReference type="EMBL" id="UXH77382.1"/>
    </source>
</evidence>
<dbReference type="GO" id="GO:0008168">
    <property type="term" value="F:methyltransferase activity"/>
    <property type="evidence" value="ECO:0007669"/>
    <property type="project" value="UniProtKB-KW"/>
</dbReference>
<keyword evidence="2" id="KW-0808">Transferase</keyword>
<feature type="domain" description="Methyltransferase" evidence="1">
    <location>
        <begin position="54"/>
        <end position="141"/>
    </location>
</feature>
<dbReference type="InterPro" id="IPR041698">
    <property type="entry name" value="Methyltransf_25"/>
</dbReference>
<dbReference type="Proteomes" id="UP001064933">
    <property type="component" value="Chromosome"/>
</dbReference>
<dbReference type="Gene3D" id="3.40.50.150">
    <property type="entry name" value="Vaccinia Virus protein VP39"/>
    <property type="match status" value="1"/>
</dbReference>
<dbReference type="CDD" id="cd02440">
    <property type="entry name" value="AdoMet_MTases"/>
    <property type="match status" value="1"/>
</dbReference>
<sequence>MDLLERATVMHFHRHRIALHGIDSVESMGWREPASQRGRFETIAAAIDADHSTVLDVGCGTGDLKRFLDERFSGVSYLGIDQQPEFIAAARARHQGDASAVFIEGNADRLSLPRADHVIACGLLGYRSANPRHLFQTIARLFAAAHQTLVFNVLDQRRFPADHPLLVGRDVAAVDAFCRQLCGDVTLVEGYAVDDATFVLRL</sequence>
<keyword evidence="3" id="KW-1185">Reference proteome</keyword>
<dbReference type="SUPFAM" id="SSF53335">
    <property type="entry name" value="S-adenosyl-L-methionine-dependent methyltransferases"/>
    <property type="match status" value="1"/>
</dbReference>
<gene>
    <name evidence="2" type="ORF">N4261_20610</name>
</gene>
<dbReference type="RefSeq" id="WP_261757128.1">
    <property type="nucleotide sequence ID" value="NZ_CP104562.2"/>
</dbReference>
<proteinExistence type="predicted"/>
<dbReference type="Pfam" id="PF13649">
    <property type="entry name" value="Methyltransf_25"/>
    <property type="match status" value="1"/>
</dbReference>
<dbReference type="GO" id="GO:0032259">
    <property type="term" value="P:methylation"/>
    <property type="evidence" value="ECO:0007669"/>
    <property type="project" value="UniProtKB-KW"/>
</dbReference>
<evidence type="ECO:0000313" key="3">
    <source>
        <dbReference type="Proteomes" id="UP001064933"/>
    </source>
</evidence>
<reference evidence="2" key="1">
    <citation type="submission" date="2022-10" db="EMBL/GenBank/DDBJ databases">
        <title>Characterization and whole genome sequencing of a new Roseateles species, isolated from fresh water.</title>
        <authorList>
            <person name="Guliayeva D.Y."/>
            <person name="Akhremchuk A.E."/>
            <person name="Sikolenko M.A."/>
            <person name="Valentovich L.N."/>
            <person name="Sidarenka A.V."/>
        </authorList>
    </citation>
    <scope>NUCLEOTIDE SEQUENCE</scope>
    <source>
        <strain evidence="2">BIM B-1768</strain>
    </source>
</reference>
<accession>A0ABY6AWM5</accession>